<keyword evidence="3" id="KW-1185">Reference proteome</keyword>
<feature type="region of interest" description="Disordered" evidence="1">
    <location>
        <begin position="456"/>
        <end position="515"/>
    </location>
</feature>
<dbReference type="VEuPathDB" id="FungiDB:MGYG_05616"/>
<dbReference type="GeneID" id="10028306"/>
<gene>
    <name evidence="2" type="ORF">MGYG_05616</name>
</gene>
<dbReference type="RefSeq" id="XP_003173029.1">
    <property type="nucleotide sequence ID" value="XM_003172981.1"/>
</dbReference>
<evidence type="ECO:0000313" key="3">
    <source>
        <dbReference type="Proteomes" id="UP000002669"/>
    </source>
</evidence>
<feature type="region of interest" description="Disordered" evidence="1">
    <location>
        <begin position="121"/>
        <end position="180"/>
    </location>
</feature>
<organism evidence="3">
    <name type="scientific">Arthroderma gypseum (strain ATCC MYA-4604 / CBS 118893)</name>
    <name type="common">Microsporum gypseum</name>
    <dbReference type="NCBI Taxonomy" id="535722"/>
    <lineage>
        <taxon>Eukaryota</taxon>
        <taxon>Fungi</taxon>
        <taxon>Dikarya</taxon>
        <taxon>Ascomycota</taxon>
        <taxon>Pezizomycotina</taxon>
        <taxon>Eurotiomycetes</taxon>
        <taxon>Eurotiomycetidae</taxon>
        <taxon>Onygenales</taxon>
        <taxon>Arthrodermataceae</taxon>
        <taxon>Nannizzia</taxon>
    </lineage>
</organism>
<dbReference type="AlphaFoldDB" id="E4UWX9"/>
<feature type="region of interest" description="Disordered" evidence="1">
    <location>
        <begin position="1"/>
        <end position="36"/>
    </location>
</feature>
<dbReference type="HOGENOM" id="CLU_023878_1_0_1"/>
<dbReference type="eggNOG" id="ENOG502SJYB">
    <property type="taxonomic scope" value="Eukaryota"/>
</dbReference>
<evidence type="ECO:0000313" key="2">
    <source>
        <dbReference type="EMBL" id="EFR02618.1"/>
    </source>
</evidence>
<dbReference type="Proteomes" id="UP000002669">
    <property type="component" value="Unassembled WGS sequence"/>
</dbReference>
<protein>
    <submittedName>
        <fullName evidence="2">Uncharacterized protein</fullName>
    </submittedName>
</protein>
<evidence type="ECO:0000256" key="1">
    <source>
        <dbReference type="SAM" id="MobiDB-lite"/>
    </source>
</evidence>
<name>E4UWX9_ARTGP</name>
<reference evidence="3" key="1">
    <citation type="journal article" date="2012" name="MBio">
        <title>Comparative genome analysis of Trichophyton rubrum and related dermatophytes reveals candidate genes involved in infection.</title>
        <authorList>
            <person name="Martinez D.A."/>
            <person name="Oliver B.G."/>
            <person name="Graeser Y."/>
            <person name="Goldberg J.M."/>
            <person name="Li W."/>
            <person name="Martinez-Rossi N.M."/>
            <person name="Monod M."/>
            <person name="Shelest E."/>
            <person name="Barton R.C."/>
            <person name="Birch E."/>
            <person name="Brakhage A.A."/>
            <person name="Chen Z."/>
            <person name="Gurr S.J."/>
            <person name="Heiman D."/>
            <person name="Heitman J."/>
            <person name="Kosti I."/>
            <person name="Rossi A."/>
            <person name="Saif S."/>
            <person name="Samalova M."/>
            <person name="Saunders C.W."/>
            <person name="Shea T."/>
            <person name="Summerbell R.C."/>
            <person name="Xu J."/>
            <person name="Young S."/>
            <person name="Zeng Q."/>
            <person name="Birren B.W."/>
            <person name="Cuomo C.A."/>
            <person name="White T.C."/>
        </authorList>
    </citation>
    <scope>NUCLEOTIDE SEQUENCE [LARGE SCALE GENOMIC DNA]</scope>
    <source>
        <strain evidence="3">ATCC MYA-4604 / CBS 118893</strain>
    </source>
</reference>
<sequence>MPCSVAVESSRKRREREEEDLDRDHSSKRRKGADPVTSTAYWDNLSKVWLTKDALEELDRRNKASGNVKNLQYFHHHRHRHRSRRPLTRQLQARLKCRGQTLVPDPLVNCKPEIQREIKRLSRKGGPDLSDLRNFPNPGIPYYQSMGANNSRRQKRRAGDPPDDSNTSSNKITRTTSSTAYNRNFEQKLIDYGVYPPEYREPGCPRPAKPDNWRELNERLVQPRASLSPSKFSEQEFEEFREADINAAKEKTIVRSAFPRIEGRIDDSRSVGGDYLFGNLAPLTDGTLAKAKPDHFFGAHPKKLDEEIREELNDYIIPSTQTSLPMLPNFFLETKGPDGSSAVVTKQACYHGALGARGMHRLQSYRQDKPVYDNKAYTITSTYQSSQLKLYTTHLTGPREDDGPLEYIMTPLRSFAMTDNPETFRQGATVYRNARDWAKEQRDDMIKCANERYRQARSELPSASEREETAEATAIPENAGTPVTSDEADAAWSFTRPNDNDNIEDLQGSNIQRPN</sequence>
<dbReference type="OrthoDB" id="5403634at2759"/>
<feature type="compositionally biased region" description="Polar residues" evidence="1">
    <location>
        <begin position="164"/>
        <end position="180"/>
    </location>
</feature>
<dbReference type="InParanoid" id="E4UWX9"/>
<dbReference type="STRING" id="535722.E4UWX9"/>
<dbReference type="EMBL" id="DS989825">
    <property type="protein sequence ID" value="EFR02618.1"/>
    <property type="molecule type" value="Genomic_DNA"/>
</dbReference>
<proteinExistence type="predicted"/>
<accession>E4UWX9</accession>